<dbReference type="eggNOG" id="KOG1575">
    <property type="taxonomic scope" value="Eukaryota"/>
</dbReference>
<dbReference type="OMA" id="YEHGINM"/>
<evidence type="ECO:0000256" key="2">
    <source>
        <dbReference type="ARBA" id="ARBA00022857"/>
    </source>
</evidence>
<sequence length="351" mass="39477">MNNSAAPKTKMPHRFLGDTGLLVSTLSLGSWARYSASFGVDEVFAIARHAFAQHGINFFDNAEGYGAGQAEQVLGQVVQRGIAQSVWTREDLVLVTKIFLGTKSGPNAQGLSRKHIVEGTRASLKRLQVEYVDVLYCHRPEPYTPLEETVRAMNFVIDKGWAMYWGTSDWSSHDIIQACEIADRLKLMRPVVEQAAYNVFDRYKVEFDYVPLYQKYKLGLTIYSPMAASVLTGRYANGITEGSRLAHPQYRLWYPDLDERIVKAEELRELAKERLDCTLPQLALAWVISNENVSNVLVGASSPAQLDENVKALEVASRLTPEIRAKIDDIVQFVPKLPEPDAYTTLRSKYL</sequence>
<comment type="similarity">
    <text evidence="1">Belongs to the shaker potassium channel beta subunit family.</text>
</comment>
<evidence type="ECO:0000313" key="6">
    <source>
        <dbReference type="Proteomes" id="UP000019132"/>
    </source>
</evidence>
<dbReference type="Gene3D" id="3.20.20.100">
    <property type="entry name" value="NADP-dependent oxidoreductase domain"/>
    <property type="match status" value="1"/>
</dbReference>
<accession>K3WXI6</accession>
<reference evidence="6" key="1">
    <citation type="journal article" date="2010" name="Genome Biol.">
        <title>Genome sequence of the necrotrophic plant pathogen Pythium ultimum reveals original pathogenicity mechanisms and effector repertoire.</title>
        <authorList>
            <person name="Levesque C.A."/>
            <person name="Brouwer H."/>
            <person name="Cano L."/>
            <person name="Hamilton J.P."/>
            <person name="Holt C."/>
            <person name="Huitema E."/>
            <person name="Raffaele S."/>
            <person name="Robideau G.P."/>
            <person name="Thines M."/>
            <person name="Win J."/>
            <person name="Zerillo M.M."/>
            <person name="Beakes G.W."/>
            <person name="Boore J.L."/>
            <person name="Busam D."/>
            <person name="Dumas B."/>
            <person name="Ferriera S."/>
            <person name="Fuerstenberg S.I."/>
            <person name="Gachon C.M."/>
            <person name="Gaulin E."/>
            <person name="Govers F."/>
            <person name="Grenville-Briggs L."/>
            <person name="Horner N."/>
            <person name="Hostetler J."/>
            <person name="Jiang R.H."/>
            <person name="Johnson J."/>
            <person name="Krajaejun T."/>
            <person name="Lin H."/>
            <person name="Meijer H.J."/>
            <person name="Moore B."/>
            <person name="Morris P."/>
            <person name="Phuntmart V."/>
            <person name="Puiu D."/>
            <person name="Shetty J."/>
            <person name="Stajich J.E."/>
            <person name="Tripathy S."/>
            <person name="Wawra S."/>
            <person name="van West P."/>
            <person name="Whitty B.R."/>
            <person name="Coutinho P.M."/>
            <person name="Henrissat B."/>
            <person name="Martin F."/>
            <person name="Thomas P.D."/>
            <person name="Tyler B.M."/>
            <person name="De Vries R.P."/>
            <person name="Kamoun S."/>
            <person name="Yandell M."/>
            <person name="Tisserat N."/>
            <person name="Buell C.R."/>
        </authorList>
    </citation>
    <scope>NUCLEOTIDE SEQUENCE</scope>
    <source>
        <strain evidence="6">DAOM:BR144</strain>
    </source>
</reference>
<dbReference type="PRINTS" id="PR01577">
    <property type="entry name" value="KCNABCHANNEL"/>
</dbReference>
<dbReference type="FunCoup" id="K3WXI6">
    <property type="interactions" value="18"/>
</dbReference>
<feature type="domain" description="NADP-dependent oxidoreductase" evidence="4">
    <location>
        <begin position="26"/>
        <end position="330"/>
    </location>
</feature>
<evidence type="ECO:0000313" key="5">
    <source>
        <dbReference type="EnsemblProtists" id="PYU1_T009684"/>
    </source>
</evidence>
<evidence type="ECO:0000259" key="4">
    <source>
        <dbReference type="Pfam" id="PF00248"/>
    </source>
</evidence>
<dbReference type="EnsemblProtists" id="PYU1_T009684">
    <property type="protein sequence ID" value="PYU1_T009684"/>
    <property type="gene ID" value="PYU1_G009666"/>
</dbReference>
<dbReference type="InterPro" id="IPR036812">
    <property type="entry name" value="NAD(P)_OxRdtase_dom_sf"/>
</dbReference>
<protein>
    <recommendedName>
        <fullName evidence="4">NADP-dependent oxidoreductase domain-containing protein</fullName>
    </recommendedName>
</protein>
<dbReference type="InterPro" id="IPR005399">
    <property type="entry name" value="K_chnl_volt-dep_bsu_KCNAB-rel"/>
</dbReference>
<reference evidence="5" key="3">
    <citation type="submission" date="2015-02" db="UniProtKB">
        <authorList>
            <consortium name="EnsemblProtists"/>
        </authorList>
    </citation>
    <scope>IDENTIFICATION</scope>
    <source>
        <strain evidence="5">DAOM BR144</strain>
    </source>
</reference>
<dbReference type="PANTHER" id="PTHR43150">
    <property type="entry name" value="HYPERKINETIC, ISOFORM M"/>
    <property type="match status" value="1"/>
</dbReference>
<reference evidence="6" key="2">
    <citation type="submission" date="2010-04" db="EMBL/GenBank/DDBJ databases">
        <authorList>
            <person name="Buell R."/>
            <person name="Hamilton J."/>
            <person name="Hostetler J."/>
        </authorList>
    </citation>
    <scope>NUCLEOTIDE SEQUENCE [LARGE SCALE GENOMIC DNA]</scope>
    <source>
        <strain evidence="6">DAOM:BR144</strain>
    </source>
</reference>
<keyword evidence="6" id="KW-1185">Reference proteome</keyword>
<dbReference type="InParanoid" id="K3WXI6"/>
<dbReference type="Pfam" id="PF00248">
    <property type="entry name" value="Aldo_ket_red"/>
    <property type="match status" value="1"/>
</dbReference>
<name>K3WXI6_GLOUD</name>
<dbReference type="EMBL" id="GL376615">
    <property type="status" value="NOT_ANNOTATED_CDS"/>
    <property type="molecule type" value="Genomic_DNA"/>
</dbReference>
<evidence type="ECO:0000256" key="1">
    <source>
        <dbReference type="ARBA" id="ARBA00006515"/>
    </source>
</evidence>
<dbReference type="SUPFAM" id="SSF51430">
    <property type="entry name" value="NAD(P)-linked oxidoreductase"/>
    <property type="match status" value="1"/>
</dbReference>
<dbReference type="Proteomes" id="UP000019132">
    <property type="component" value="Unassembled WGS sequence"/>
</dbReference>
<dbReference type="VEuPathDB" id="FungiDB:PYU1_G009666"/>
<keyword evidence="3" id="KW-0560">Oxidoreductase</keyword>
<proteinExistence type="inferred from homology"/>
<organism evidence="5 6">
    <name type="scientific">Globisporangium ultimum (strain ATCC 200006 / CBS 805.95 / DAOM BR144)</name>
    <name type="common">Pythium ultimum</name>
    <dbReference type="NCBI Taxonomy" id="431595"/>
    <lineage>
        <taxon>Eukaryota</taxon>
        <taxon>Sar</taxon>
        <taxon>Stramenopiles</taxon>
        <taxon>Oomycota</taxon>
        <taxon>Peronosporomycetes</taxon>
        <taxon>Pythiales</taxon>
        <taxon>Pythiaceae</taxon>
        <taxon>Globisporangium</taxon>
    </lineage>
</organism>
<dbReference type="STRING" id="431595.K3WXI6"/>
<dbReference type="HOGENOM" id="CLU_023205_2_0_1"/>
<dbReference type="PANTHER" id="PTHR43150:SF2">
    <property type="entry name" value="HYPERKINETIC, ISOFORM M"/>
    <property type="match status" value="1"/>
</dbReference>
<dbReference type="InterPro" id="IPR023210">
    <property type="entry name" value="NADP_OxRdtase_dom"/>
</dbReference>
<dbReference type="AlphaFoldDB" id="K3WXI6"/>
<dbReference type="GO" id="GO:0016491">
    <property type="term" value="F:oxidoreductase activity"/>
    <property type="evidence" value="ECO:0007669"/>
    <property type="project" value="UniProtKB-KW"/>
</dbReference>
<keyword evidence="2" id="KW-0521">NADP</keyword>
<evidence type="ECO:0000256" key="3">
    <source>
        <dbReference type="ARBA" id="ARBA00023002"/>
    </source>
</evidence>